<dbReference type="EMBL" id="MVBM01000004">
    <property type="protein sequence ID" value="OOK73447.1"/>
    <property type="molecule type" value="Genomic_DNA"/>
</dbReference>
<protein>
    <submittedName>
        <fullName evidence="1">Nitronate monooxygenase family protein</fullName>
    </submittedName>
</protein>
<accession>A0A1V3X2Z8</accession>
<dbReference type="PANTHER" id="PTHR32332">
    <property type="entry name" value="2-NITROPROPANE DIOXYGENASE"/>
    <property type="match status" value="1"/>
</dbReference>
<keyword evidence="1" id="KW-0560">Oxidoreductase</keyword>
<dbReference type="Gene3D" id="3.20.20.70">
    <property type="entry name" value="Aldolase class I"/>
    <property type="match status" value="1"/>
</dbReference>
<proteinExistence type="predicted"/>
<evidence type="ECO:0000313" key="1">
    <source>
        <dbReference type="EMBL" id="OOK73447.1"/>
    </source>
</evidence>
<dbReference type="Proteomes" id="UP000189229">
    <property type="component" value="Unassembled WGS sequence"/>
</dbReference>
<keyword evidence="1" id="KW-0503">Monooxygenase</keyword>
<dbReference type="PANTHER" id="PTHR32332:SF31">
    <property type="entry name" value="2-NITROPROPANE DIOXYGENASE FAMILY, PUTATIVE (AFU_ORTHOLOGUE AFUA_2G09850)-RELATED"/>
    <property type="match status" value="1"/>
</dbReference>
<evidence type="ECO:0000313" key="2">
    <source>
        <dbReference type="Proteomes" id="UP000189229"/>
    </source>
</evidence>
<dbReference type="InterPro" id="IPR013785">
    <property type="entry name" value="Aldolase_TIM"/>
</dbReference>
<gene>
    <name evidence="1" type="ORF">BZL30_4824</name>
</gene>
<name>A0A1V3X2Z8_MYCKA</name>
<organism evidence="1 2">
    <name type="scientific">Mycobacterium kansasii</name>
    <dbReference type="NCBI Taxonomy" id="1768"/>
    <lineage>
        <taxon>Bacteria</taxon>
        <taxon>Bacillati</taxon>
        <taxon>Actinomycetota</taxon>
        <taxon>Actinomycetes</taxon>
        <taxon>Mycobacteriales</taxon>
        <taxon>Mycobacteriaceae</taxon>
        <taxon>Mycobacterium</taxon>
    </lineage>
</organism>
<reference evidence="1 2" key="1">
    <citation type="submission" date="2017-02" db="EMBL/GenBank/DDBJ databases">
        <title>Complete genome sequences of Mycobacterium kansasii strains isolated from rhesus macaques.</title>
        <authorList>
            <person name="Panda A."/>
            <person name="Nagaraj S."/>
            <person name="Zhao X."/>
            <person name="Tettelin H."/>
            <person name="Detolla L.J."/>
        </authorList>
    </citation>
    <scope>NUCLEOTIDE SEQUENCE [LARGE SCALE GENOMIC DNA]</scope>
    <source>
        <strain evidence="1 2">11-3813</strain>
    </source>
</reference>
<dbReference type="SUPFAM" id="SSF51412">
    <property type="entry name" value="Inosine monophosphate dehydrogenase (IMPDH)"/>
    <property type="match status" value="1"/>
</dbReference>
<dbReference type="Pfam" id="PF03060">
    <property type="entry name" value="NMO"/>
    <property type="match status" value="1"/>
</dbReference>
<sequence>MPDVVDLVAQRSAETLVVAAGGVADGRGLAAALALGADGVLVGTRFWAATEALVSPRARQRASRPAVTTPCAPGFMTLCGSVIGPRNTTPGWSATP</sequence>
<comment type="caution">
    <text evidence="1">The sequence shown here is derived from an EMBL/GenBank/DDBJ whole genome shotgun (WGS) entry which is preliminary data.</text>
</comment>
<dbReference type="GO" id="GO:0004497">
    <property type="term" value="F:monooxygenase activity"/>
    <property type="evidence" value="ECO:0007669"/>
    <property type="project" value="UniProtKB-KW"/>
</dbReference>
<dbReference type="AlphaFoldDB" id="A0A1V3X2Z8"/>